<feature type="non-terminal residue" evidence="2">
    <location>
        <position position="407"/>
    </location>
</feature>
<dbReference type="PANTHER" id="PTHR32026">
    <property type="entry name" value="METHYLTRANSFERASE-LIKE PROTEIN 24"/>
    <property type="match status" value="1"/>
</dbReference>
<evidence type="ECO:0000313" key="3">
    <source>
        <dbReference type="Proteomes" id="UP001177023"/>
    </source>
</evidence>
<dbReference type="Gene3D" id="3.40.50.150">
    <property type="entry name" value="Vaccinia Virus protein VP39"/>
    <property type="match status" value="1"/>
</dbReference>
<dbReference type="InterPro" id="IPR029063">
    <property type="entry name" value="SAM-dependent_MTases_sf"/>
</dbReference>
<dbReference type="PANTHER" id="PTHR32026:SF27">
    <property type="entry name" value="METHYLTRANSFERASE FKBM DOMAIN-CONTAINING PROTEIN-RELATED"/>
    <property type="match status" value="1"/>
</dbReference>
<dbReference type="SUPFAM" id="SSF53335">
    <property type="entry name" value="S-adenosyl-L-methionine-dependent methyltransferases"/>
    <property type="match status" value="1"/>
</dbReference>
<organism evidence="2 3">
    <name type="scientific">Mesorhabditis spiculigera</name>
    <dbReference type="NCBI Taxonomy" id="96644"/>
    <lineage>
        <taxon>Eukaryota</taxon>
        <taxon>Metazoa</taxon>
        <taxon>Ecdysozoa</taxon>
        <taxon>Nematoda</taxon>
        <taxon>Chromadorea</taxon>
        <taxon>Rhabditida</taxon>
        <taxon>Rhabditina</taxon>
        <taxon>Rhabditomorpha</taxon>
        <taxon>Rhabditoidea</taxon>
        <taxon>Rhabditidae</taxon>
        <taxon>Mesorhabditinae</taxon>
        <taxon>Mesorhabditis</taxon>
    </lineage>
</organism>
<reference evidence="2" key="1">
    <citation type="submission" date="2023-06" db="EMBL/GenBank/DDBJ databases">
        <authorList>
            <person name="Delattre M."/>
        </authorList>
    </citation>
    <scope>NUCLEOTIDE SEQUENCE</scope>
    <source>
        <strain evidence="2">AF72</strain>
    </source>
</reference>
<dbReference type="InterPro" id="IPR025714">
    <property type="entry name" value="Methyltranfer_dom"/>
</dbReference>
<evidence type="ECO:0000313" key="2">
    <source>
        <dbReference type="EMBL" id="CAJ0580074.1"/>
    </source>
</evidence>
<accession>A0AA36D590</accession>
<proteinExistence type="predicted"/>
<feature type="domain" description="Methyltransferase" evidence="1">
    <location>
        <begin position="201"/>
        <end position="388"/>
    </location>
</feature>
<sequence>MASVTVACQGYEQLYVGVEIQDSEAAVLSSSSGATSQLLSASGTVKCGADGTWPAGATGKFSCEGIWGAWTTIGSVVLGGPFLNLTCGMCATVPQNRTCLSHAYGCPCSGASTQNNWISNILCEFPNHACCGDNVKGKDTTLKKYVASGIHGARGQHVPDSAGCARYNRERGLARRSPMDVHAVRNGLFNSLSPEENFGRFYNALAIEAICPSKIRVGGLGDGGKWVCNPWKLPKPCVVYSLGLNDVVVFEEELQKIATNSCKIYGYDMKNQKPWTVSLYNAINGELRQGLITSSGNHSFSNSIVIGEEVEERGNHHIDIFKIDIEGSEASVMPEFLNSTRPCQILIETHQNPQATFQLLSTISAADYWLYSYEINPGGFKFCEYSFIHEGCLAEFGAVKLAKYLVL</sequence>
<keyword evidence="3" id="KW-1185">Reference proteome</keyword>
<name>A0AA36D590_9BILA</name>
<protein>
    <recommendedName>
        <fullName evidence="1">Methyltransferase domain-containing protein</fullName>
    </recommendedName>
</protein>
<gene>
    <name evidence="2" type="ORF">MSPICULIGERA_LOCUS18277</name>
</gene>
<dbReference type="EMBL" id="CATQJA010002659">
    <property type="protein sequence ID" value="CAJ0580074.1"/>
    <property type="molecule type" value="Genomic_DNA"/>
</dbReference>
<dbReference type="InterPro" id="IPR026913">
    <property type="entry name" value="METTL24"/>
</dbReference>
<dbReference type="Proteomes" id="UP001177023">
    <property type="component" value="Unassembled WGS sequence"/>
</dbReference>
<dbReference type="AlphaFoldDB" id="A0AA36D590"/>
<dbReference type="Pfam" id="PF13383">
    <property type="entry name" value="Methyltransf_22"/>
    <property type="match status" value="1"/>
</dbReference>
<comment type="caution">
    <text evidence="2">The sequence shown here is derived from an EMBL/GenBank/DDBJ whole genome shotgun (WGS) entry which is preliminary data.</text>
</comment>
<evidence type="ECO:0000259" key="1">
    <source>
        <dbReference type="Pfam" id="PF13383"/>
    </source>
</evidence>